<reference evidence="3" key="1">
    <citation type="journal article" date="2012" name="Proc. Natl. Acad. Sci. U.S.A.">
        <title>Antigenic diversity is generated by distinct evolutionary mechanisms in African trypanosome species.</title>
        <authorList>
            <person name="Jackson A.P."/>
            <person name="Berry A."/>
            <person name="Aslett M."/>
            <person name="Allison H.C."/>
            <person name="Burton P."/>
            <person name="Vavrova-Anderson J."/>
            <person name="Brown R."/>
            <person name="Browne H."/>
            <person name="Corton N."/>
            <person name="Hauser H."/>
            <person name="Gamble J."/>
            <person name="Gilderthorp R."/>
            <person name="Marcello L."/>
            <person name="McQuillan J."/>
            <person name="Otto T.D."/>
            <person name="Quail M.A."/>
            <person name="Sanders M.J."/>
            <person name="van Tonder A."/>
            <person name="Ginger M.L."/>
            <person name="Field M.C."/>
            <person name="Barry J.D."/>
            <person name="Hertz-Fowler C."/>
            <person name="Berriman M."/>
        </authorList>
    </citation>
    <scope>NUCLEOTIDE SEQUENCE</scope>
    <source>
        <strain evidence="3">Y486</strain>
    </source>
</reference>
<proteinExistence type="predicted"/>
<keyword evidence="1" id="KW-0175">Coiled coil</keyword>
<name>G0U4V8_TRYVY</name>
<organism evidence="3">
    <name type="scientific">Trypanosoma vivax (strain Y486)</name>
    <dbReference type="NCBI Taxonomy" id="1055687"/>
    <lineage>
        <taxon>Eukaryota</taxon>
        <taxon>Discoba</taxon>
        <taxon>Euglenozoa</taxon>
        <taxon>Kinetoplastea</taxon>
        <taxon>Metakinetoplastina</taxon>
        <taxon>Trypanosomatida</taxon>
        <taxon>Trypanosomatidae</taxon>
        <taxon>Trypanosoma</taxon>
        <taxon>Duttonella</taxon>
    </lineage>
</organism>
<dbReference type="VEuPathDB" id="TriTrypDB:TvY486_1015150"/>
<gene>
    <name evidence="3" type="ORF">TVY486_1015150</name>
</gene>
<evidence type="ECO:0000256" key="2">
    <source>
        <dbReference type="SAM" id="MobiDB-lite"/>
    </source>
</evidence>
<feature type="compositionally biased region" description="Acidic residues" evidence="2">
    <location>
        <begin position="90"/>
        <end position="109"/>
    </location>
</feature>
<protein>
    <submittedName>
        <fullName evidence="3">Uncharacterized protein</fullName>
    </submittedName>
</protein>
<evidence type="ECO:0000256" key="1">
    <source>
        <dbReference type="SAM" id="Coils"/>
    </source>
</evidence>
<accession>G0U4V8</accession>
<evidence type="ECO:0000313" key="3">
    <source>
        <dbReference type="EMBL" id="CCC52473.1"/>
    </source>
</evidence>
<feature type="region of interest" description="Disordered" evidence="2">
    <location>
        <begin position="84"/>
        <end position="112"/>
    </location>
</feature>
<sequence>MTGSRQLQTTKHEQSNVQHEIALVRTHRFNWMGHEGTESEVLNVSMLRANNEGALRYNDQIQREIVIASIRQRLEEIKRGLGLLPAENEQGGDGDDEIEDEDEDDEDGEGEHTEAEMLLQLALRRVELDEKARTRGEMGSDIPLHYGTVTDEELSGASAFFSAGCRALLTRTKQTFTSYLDGRNFVSPVALAAHNEQGRVFYEDAVKSVSDGKRELPAVEKFDVEAIQAVVDERDLLRLKIDALRARDGKYAARFIRSLELDDDGNPLAEVDPDDTEEQLNEKLQAVRQVLAQERREYNKRANAAAKRIQAAFVNQAQAGEVY</sequence>
<dbReference type="AlphaFoldDB" id="G0U4V8"/>
<feature type="coiled-coil region" evidence="1">
    <location>
        <begin position="277"/>
        <end position="308"/>
    </location>
</feature>
<dbReference type="EMBL" id="HE573026">
    <property type="protein sequence ID" value="CCC52473.1"/>
    <property type="molecule type" value="Genomic_DNA"/>
</dbReference>
<dbReference type="OMA" id="KQRYNWM"/>